<dbReference type="Gene3D" id="3.40.50.1000">
    <property type="entry name" value="HAD superfamily/HAD-like"/>
    <property type="match status" value="1"/>
</dbReference>
<name>A0A2T2XF16_9FIRM</name>
<organism evidence="1 2">
    <name type="scientific">Sulfobacillus benefaciens</name>
    <dbReference type="NCBI Taxonomy" id="453960"/>
    <lineage>
        <taxon>Bacteria</taxon>
        <taxon>Bacillati</taxon>
        <taxon>Bacillota</taxon>
        <taxon>Clostridia</taxon>
        <taxon>Eubacteriales</taxon>
        <taxon>Clostridiales Family XVII. Incertae Sedis</taxon>
        <taxon>Sulfobacillus</taxon>
    </lineage>
</organism>
<gene>
    <name evidence="1" type="ORF">C7B46_11485</name>
</gene>
<dbReference type="AlphaFoldDB" id="A0A2T2XF16"/>
<dbReference type="InterPro" id="IPR036412">
    <property type="entry name" value="HAD-like_sf"/>
</dbReference>
<proteinExistence type="predicted"/>
<dbReference type="Proteomes" id="UP000242972">
    <property type="component" value="Unassembled WGS sequence"/>
</dbReference>
<dbReference type="EMBL" id="PXYW01000027">
    <property type="protein sequence ID" value="PSR33103.1"/>
    <property type="molecule type" value="Genomic_DNA"/>
</dbReference>
<evidence type="ECO:0008006" key="3">
    <source>
        <dbReference type="Google" id="ProtNLM"/>
    </source>
</evidence>
<sequence>MPLLISWSGQVHEFHHLVCDLNGTLAVDGKLVNGVSQRLRMLGQSLNIAILTAATHGGTETVSRDTGIVPVIIGTTEDKTQYIQSLTGGTIAIGNGNNDFGMLTAADLAIVVVGTEGAAAKLLSVADVLVYSPLDGLDLLLYPKRLTATLRA</sequence>
<accession>A0A2T2XF16</accession>
<reference evidence="1 2" key="1">
    <citation type="journal article" date="2014" name="BMC Genomics">
        <title>Comparison of environmental and isolate Sulfobacillus genomes reveals diverse carbon, sulfur, nitrogen, and hydrogen metabolisms.</title>
        <authorList>
            <person name="Justice N.B."/>
            <person name="Norman A."/>
            <person name="Brown C.T."/>
            <person name="Singh A."/>
            <person name="Thomas B.C."/>
            <person name="Banfield J.F."/>
        </authorList>
    </citation>
    <scope>NUCLEOTIDE SEQUENCE [LARGE SCALE GENOMIC DNA]</scope>
    <source>
        <strain evidence="1">AMDSBA4</strain>
    </source>
</reference>
<evidence type="ECO:0000313" key="2">
    <source>
        <dbReference type="Proteomes" id="UP000242972"/>
    </source>
</evidence>
<evidence type="ECO:0000313" key="1">
    <source>
        <dbReference type="EMBL" id="PSR33103.1"/>
    </source>
</evidence>
<protein>
    <recommendedName>
        <fullName evidence="3">ATPase P</fullName>
    </recommendedName>
</protein>
<dbReference type="InterPro" id="IPR023214">
    <property type="entry name" value="HAD_sf"/>
</dbReference>
<dbReference type="SUPFAM" id="SSF56784">
    <property type="entry name" value="HAD-like"/>
    <property type="match status" value="1"/>
</dbReference>
<comment type="caution">
    <text evidence="1">The sequence shown here is derived from an EMBL/GenBank/DDBJ whole genome shotgun (WGS) entry which is preliminary data.</text>
</comment>